<accession>A0A9D3Q1J8</accession>
<name>A0A9D3Q1J8_MEGAT</name>
<dbReference type="EMBL" id="JAFDVH010000009">
    <property type="protein sequence ID" value="KAG7470708.1"/>
    <property type="molecule type" value="Genomic_DNA"/>
</dbReference>
<keyword evidence="1" id="KW-1133">Transmembrane helix</keyword>
<sequence>MSDGPVISSIGKCSSHLSSWCSWYLLSCSASTYWFLLLPMLGFHNHFKNFKSLNMVNVSITCDSYSCSASCCSFVLPESREWTQLCYIANRVSTVLQYLVLCGKTKQNKKTFTTFLMVVGLDFPAQTGYTCSPLGSTIPGIIGQVVH</sequence>
<keyword evidence="1" id="KW-0812">Transmembrane</keyword>
<evidence type="ECO:0000256" key="1">
    <source>
        <dbReference type="SAM" id="Phobius"/>
    </source>
</evidence>
<comment type="caution">
    <text evidence="2">The sequence shown here is derived from an EMBL/GenBank/DDBJ whole genome shotgun (WGS) entry which is preliminary data.</text>
</comment>
<reference evidence="2" key="1">
    <citation type="submission" date="2021-01" db="EMBL/GenBank/DDBJ databases">
        <authorList>
            <person name="Zahm M."/>
            <person name="Roques C."/>
            <person name="Cabau C."/>
            <person name="Klopp C."/>
            <person name="Donnadieu C."/>
            <person name="Jouanno E."/>
            <person name="Lampietro C."/>
            <person name="Louis A."/>
            <person name="Herpin A."/>
            <person name="Echchiki A."/>
            <person name="Berthelot C."/>
            <person name="Parey E."/>
            <person name="Roest-Crollius H."/>
            <person name="Braasch I."/>
            <person name="Postlethwait J."/>
            <person name="Bobe J."/>
            <person name="Montfort J."/>
            <person name="Bouchez O."/>
            <person name="Begum T."/>
            <person name="Mejri S."/>
            <person name="Adams A."/>
            <person name="Chen W.-J."/>
            <person name="Guiguen Y."/>
        </authorList>
    </citation>
    <scope>NUCLEOTIDE SEQUENCE</scope>
    <source>
        <strain evidence="2">YG-15Mar2019-1</strain>
        <tissue evidence="2">Brain</tissue>
    </source>
</reference>
<protein>
    <submittedName>
        <fullName evidence="2">Uncharacterized protein</fullName>
    </submittedName>
</protein>
<evidence type="ECO:0000313" key="2">
    <source>
        <dbReference type="EMBL" id="KAG7470708.1"/>
    </source>
</evidence>
<evidence type="ECO:0000313" key="3">
    <source>
        <dbReference type="Proteomes" id="UP001046870"/>
    </source>
</evidence>
<keyword evidence="3" id="KW-1185">Reference proteome</keyword>
<feature type="transmembrane region" description="Helical" evidence="1">
    <location>
        <begin position="23"/>
        <end position="43"/>
    </location>
</feature>
<dbReference type="AlphaFoldDB" id="A0A9D3Q1J8"/>
<gene>
    <name evidence="2" type="ORF">MATL_G00116700</name>
</gene>
<organism evidence="2 3">
    <name type="scientific">Megalops atlanticus</name>
    <name type="common">Tarpon</name>
    <name type="synonym">Clupea gigantea</name>
    <dbReference type="NCBI Taxonomy" id="7932"/>
    <lineage>
        <taxon>Eukaryota</taxon>
        <taxon>Metazoa</taxon>
        <taxon>Chordata</taxon>
        <taxon>Craniata</taxon>
        <taxon>Vertebrata</taxon>
        <taxon>Euteleostomi</taxon>
        <taxon>Actinopterygii</taxon>
        <taxon>Neopterygii</taxon>
        <taxon>Teleostei</taxon>
        <taxon>Elopiformes</taxon>
        <taxon>Megalopidae</taxon>
        <taxon>Megalops</taxon>
    </lineage>
</organism>
<proteinExistence type="predicted"/>
<dbReference type="Proteomes" id="UP001046870">
    <property type="component" value="Chromosome 9"/>
</dbReference>
<keyword evidence="1" id="KW-0472">Membrane</keyword>